<evidence type="ECO:0000313" key="11">
    <source>
        <dbReference type="Proteomes" id="UP001151760"/>
    </source>
</evidence>
<evidence type="ECO:0000259" key="9">
    <source>
        <dbReference type="PROSITE" id="PS50158"/>
    </source>
</evidence>
<dbReference type="Pfam" id="PF08284">
    <property type="entry name" value="RVP_2"/>
    <property type="match status" value="1"/>
</dbReference>
<reference evidence="10" key="1">
    <citation type="journal article" date="2022" name="Int. J. Mol. Sci.">
        <title>Draft Genome of Tanacetum Coccineum: Genomic Comparison of Closely Related Tanacetum-Family Plants.</title>
        <authorList>
            <person name="Yamashiro T."/>
            <person name="Shiraishi A."/>
            <person name="Nakayama K."/>
            <person name="Satake H."/>
        </authorList>
    </citation>
    <scope>NUCLEOTIDE SEQUENCE</scope>
</reference>
<dbReference type="Gene3D" id="3.30.70.270">
    <property type="match status" value="1"/>
</dbReference>
<dbReference type="Pfam" id="PF17917">
    <property type="entry name" value="RT_RNaseH"/>
    <property type="match status" value="1"/>
</dbReference>
<evidence type="ECO:0000256" key="8">
    <source>
        <dbReference type="PROSITE-ProRule" id="PRU00047"/>
    </source>
</evidence>
<keyword evidence="3" id="KW-0548">Nucleotidyltransferase</keyword>
<keyword evidence="6" id="KW-0378">Hydrolase</keyword>
<dbReference type="PANTHER" id="PTHR37984">
    <property type="entry name" value="PROTEIN CBG26694"/>
    <property type="match status" value="1"/>
</dbReference>
<accession>A0ABQ4XI35</accession>
<dbReference type="CDD" id="cd00303">
    <property type="entry name" value="retropepsin_like"/>
    <property type="match status" value="1"/>
</dbReference>
<dbReference type="Proteomes" id="UP001151760">
    <property type="component" value="Unassembled WGS sequence"/>
</dbReference>
<keyword evidence="8" id="KW-0479">Metal-binding</keyword>
<keyword evidence="7 10" id="KW-0695">RNA-directed DNA polymerase</keyword>
<dbReference type="CDD" id="cd09274">
    <property type="entry name" value="RNase_HI_RT_Ty3"/>
    <property type="match status" value="1"/>
</dbReference>
<gene>
    <name evidence="10" type="ORF">Tco_0679001</name>
</gene>
<evidence type="ECO:0000256" key="2">
    <source>
        <dbReference type="ARBA" id="ARBA00022679"/>
    </source>
</evidence>
<dbReference type="InterPro" id="IPR036875">
    <property type="entry name" value="Znf_CCHC_sf"/>
</dbReference>
<keyword evidence="4" id="KW-0540">Nuclease</keyword>
<dbReference type="SUPFAM" id="SSF57756">
    <property type="entry name" value="Retrovirus zinc finger-like domains"/>
    <property type="match status" value="1"/>
</dbReference>
<evidence type="ECO:0000256" key="7">
    <source>
        <dbReference type="ARBA" id="ARBA00022918"/>
    </source>
</evidence>
<keyword evidence="8" id="KW-0862">Zinc</keyword>
<comment type="caution">
    <text evidence="10">The sequence shown here is derived from an EMBL/GenBank/DDBJ whole genome shotgun (WGS) entry which is preliminary data.</text>
</comment>
<dbReference type="InterPro" id="IPR001878">
    <property type="entry name" value="Znf_CCHC"/>
</dbReference>
<keyword evidence="11" id="KW-1185">Reference proteome</keyword>
<dbReference type="SMART" id="SM00343">
    <property type="entry name" value="ZnF_C2HC"/>
    <property type="match status" value="1"/>
</dbReference>
<evidence type="ECO:0000313" key="10">
    <source>
        <dbReference type="EMBL" id="GJS64437.1"/>
    </source>
</evidence>
<dbReference type="SUPFAM" id="SSF50630">
    <property type="entry name" value="Acid proteases"/>
    <property type="match status" value="1"/>
</dbReference>
<dbReference type="Gene3D" id="4.10.60.10">
    <property type="entry name" value="Zinc finger, CCHC-type"/>
    <property type="match status" value="1"/>
</dbReference>
<dbReference type="Gene3D" id="2.40.70.10">
    <property type="entry name" value="Acid Proteases"/>
    <property type="match status" value="1"/>
</dbReference>
<dbReference type="InterPro" id="IPR041373">
    <property type="entry name" value="RT_RNaseH"/>
</dbReference>
<evidence type="ECO:0000256" key="3">
    <source>
        <dbReference type="ARBA" id="ARBA00022695"/>
    </source>
</evidence>
<dbReference type="EC" id="2.7.7.49" evidence="1"/>
<protein>
    <recommendedName>
        <fullName evidence="1">RNA-directed DNA polymerase</fullName>
        <ecNumber evidence="1">2.7.7.49</ecNumber>
    </recommendedName>
</protein>
<evidence type="ECO:0000256" key="1">
    <source>
        <dbReference type="ARBA" id="ARBA00012493"/>
    </source>
</evidence>
<dbReference type="InterPro" id="IPR021109">
    <property type="entry name" value="Peptidase_aspartic_dom_sf"/>
</dbReference>
<proteinExistence type="predicted"/>
<dbReference type="InterPro" id="IPR043502">
    <property type="entry name" value="DNA/RNA_pol_sf"/>
</dbReference>
<reference evidence="10" key="2">
    <citation type="submission" date="2022-01" db="EMBL/GenBank/DDBJ databases">
        <authorList>
            <person name="Yamashiro T."/>
            <person name="Shiraishi A."/>
            <person name="Satake H."/>
            <person name="Nakayama K."/>
        </authorList>
    </citation>
    <scope>NUCLEOTIDE SEQUENCE</scope>
</reference>
<organism evidence="10 11">
    <name type="scientific">Tanacetum coccineum</name>
    <dbReference type="NCBI Taxonomy" id="301880"/>
    <lineage>
        <taxon>Eukaryota</taxon>
        <taxon>Viridiplantae</taxon>
        <taxon>Streptophyta</taxon>
        <taxon>Embryophyta</taxon>
        <taxon>Tracheophyta</taxon>
        <taxon>Spermatophyta</taxon>
        <taxon>Magnoliopsida</taxon>
        <taxon>eudicotyledons</taxon>
        <taxon>Gunneridae</taxon>
        <taxon>Pentapetalae</taxon>
        <taxon>asterids</taxon>
        <taxon>campanulids</taxon>
        <taxon>Asterales</taxon>
        <taxon>Asteraceae</taxon>
        <taxon>Asteroideae</taxon>
        <taxon>Anthemideae</taxon>
        <taxon>Anthemidinae</taxon>
        <taxon>Tanacetum</taxon>
    </lineage>
</organism>
<dbReference type="SUPFAM" id="SSF56672">
    <property type="entry name" value="DNA/RNA polymerases"/>
    <property type="match status" value="1"/>
</dbReference>
<keyword evidence="8" id="KW-0863">Zinc-finger</keyword>
<name>A0ABQ4XI35_9ASTR</name>
<dbReference type="Gene3D" id="3.10.10.10">
    <property type="entry name" value="HIV Type 1 Reverse Transcriptase, subunit A, domain 1"/>
    <property type="match status" value="1"/>
</dbReference>
<dbReference type="InterPro" id="IPR043128">
    <property type="entry name" value="Rev_trsase/Diguanyl_cyclase"/>
</dbReference>
<evidence type="ECO:0000256" key="5">
    <source>
        <dbReference type="ARBA" id="ARBA00022759"/>
    </source>
</evidence>
<dbReference type="InterPro" id="IPR050951">
    <property type="entry name" value="Retrovirus_Pol_polyprotein"/>
</dbReference>
<feature type="domain" description="CCHC-type" evidence="9">
    <location>
        <begin position="301"/>
        <end position="316"/>
    </location>
</feature>
<keyword evidence="2" id="KW-0808">Transferase</keyword>
<keyword evidence="5" id="KW-0255">Endonuclease</keyword>
<dbReference type="Pfam" id="PF00098">
    <property type="entry name" value="zf-CCHC"/>
    <property type="match status" value="1"/>
</dbReference>
<dbReference type="GO" id="GO:0003964">
    <property type="term" value="F:RNA-directed DNA polymerase activity"/>
    <property type="evidence" value="ECO:0007669"/>
    <property type="project" value="UniProtKB-KW"/>
</dbReference>
<sequence>MITPLSILITLPQIPSPPLPIPSPPPNSPTYIERSCHTAPTLRYEVGESLAAGAARQDGPAVARAELYEFVDMVDAAPGRLMPSELGYGIMDIWDDLEDGIMYSLLDDAREDRSLLRGRVNMLFRDRPYHRRTALLMEEEARVSRVAWAQSMDASDKTRSEGMSHWTTMTEFQRQQGPANGPAQPEAMIDQGVTAALTARDATRNGDDSHTSGTGVRRNERFVREMETVFRITNCSVENQIKFSTCTLLAGALTWWNSHVMTVGHDVAMFPEESDKIKRSHANANTGSNQRGNRAGQKPTCYECGVQGHFKRECPKLKNNNNRGNQVGNARAPAKVYAVGQAGTNPDANIVTGTFLLNNRYDSILFDTSADRSFVSTAFSSQIDITPNALDHDYAVELANSRIVGVNTIIRGCTLNFLDHPFNINLMPIEMGSFDVIIGMDWLSKYQDVIVCAEKIVRIPYGNETLIIHGDKIEFRIDLVPGVAPVARAPYRLDPSEMKELSEKLKELSDKGFIRPSSSPWGTQVLFVNKKDGSFRMCIDYRELNKLAVKNLITKFEYGRKIFQRRHSELGMVITSSRGIHVDPAKIESIKDWASPKSPTEIHQFLGLVGYYRRFIKGYLKIAKPKTKLTQKKVKFDWGDKEEAAFQLLKQKLCSAPILALSDRGEDFITYCDASIKVVFALKIWRHYLYGTNCMVFTDHKSLQHILNQKELNMRQRHWLDLLGDYNCDIRYHPGKANVIADALSRKERDQPLRVRALVMTIGLDLPKQILNAQTAAWKPENIKSEDVGEDMKEAILAAYYESRIATSLASALTVKGVKAEQSETHRDCWYKCELASKAPRYLNEVDNIMI</sequence>
<evidence type="ECO:0000256" key="4">
    <source>
        <dbReference type="ARBA" id="ARBA00022722"/>
    </source>
</evidence>
<dbReference type="PANTHER" id="PTHR37984:SF5">
    <property type="entry name" value="PROTEIN NYNRIN-LIKE"/>
    <property type="match status" value="1"/>
</dbReference>
<dbReference type="PROSITE" id="PS50158">
    <property type="entry name" value="ZF_CCHC"/>
    <property type="match status" value="1"/>
</dbReference>
<evidence type="ECO:0000256" key="6">
    <source>
        <dbReference type="ARBA" id="ARBA00022801"/>
    </source>
</evidence>
<dbReference type="EMBL" id="BQNB010009505">
    <property type="protein sequence ID" value="GJS64437.1"/>
    <property type="molecule type" value="Genomic_DNA"/>
</dbReference>